<reference evidence="2 3" key="1">
    <citation type="submission" date="2016-08" db="EMBL/GenBank/DDBJ databases">
        <title>Whole genome shotgun sequence of Pichia membranifaciens KS47-1.</title>
        <authorList>
            <person name="Konishi M."/>
            <person name="Ishida M."/>
            <person name="Arakawa T."/>
            <person name="Kato Y."/>
            <person name="Horiuchi J."/>
        </authorList>
    </citation>
    <scope>NUCLEOTIDE SEQUENCE [LARGE SCALE GENOMIC DNA]</scope>
    <source>
        <strain evidence="2 3">KS47-1</strain>
    </source>
</reference>
<accession>A0A1Q2YFN1</accession>
<dbReference type="OrthoDB" id="331948at2759"/>
<feature type="region of interest" description="Disordered" evidence="1">
    <location>
        <begin position="115"/>
        <end position="139"/>
    </location>
</feature>
<comment type="caution">
    <text evidence="2">The sequence shown here is derived from an EMBL/GenBank/DDBJ whole genome shotgun (WGS) entry which is preliminary data.</text>
</comment>
<organism evidence="2 3">
    <name type="scientific">Pichia membranifaciens</name>
    <dbReference type="NCBI Taxonomy" id="4926"/>
    <lineage>
        <taxon>Eukaryota</taxon>
        <taxon>Fungi</taxon>
        <taxon>Dikarya</taxon>
        <taxon>Ascomycota</taxon>
        <taxon>Saccharomycotina</taxon>
        <taxon>Pichiomycetes</taxon>
        <taxon>Pichiales</taxon>
        <taxon>Pichiaceae</taxon>
        <taxon>Pichia</taxon>
    </lineage>
</organism>
<evidence type="ECO:0000313" key="3">
    <source>
        <dbReference type="Proteomes" id="UP000186136"/>
    </source>
</evidence>
<feature type="compositionally biased region" description="Acidic residues" evidence="1">
    <location>
        <begin position="123"/>
        <end position="138"/>
    </location>
</feature>
<name>A0A1Q2YFN1_9ASCO</name>
<proteinExistence type="predicted"/>
<dbReference type="AlphaFoldDB" id="A0A1Q2YFN1"/>
<gene>
    <name evidence="2" type="ORF">PMKS-001857</name>
</gene>
<evidence type="ECO:0000313" key="2">
    <source>
        <dbReference type="EMBL" id="GAV28386.1"/>
    </source>
</evidence>
<dbReference type="Proteomes" id="UP000186136">
    <property type="component" value="Unassembled WGS sequence"/>
</dbReference>
<dbReference type="EMBL" id="BDGI01000067">
    <property type="protein sequence ID" value="GAV28386.1"/>
    <property type="molecule type" value="Genomic_DNA"/>
</dbReference>
<keyword evidence="3" id="KW-1185">Reference proteome</keyword>
<protein>
    <submittedName>
        <fullName evidence="2">Uncharacterized protein</fullName>
    </submittedName>
</protein>
<sequence length="171" mass="20115">MIESWEWDRIQDNFFTENFWIKIRMNYKMFYPDMPDPISNLKSWKVNYRILKKDTQIPLNFTFEDLVFPYDLGSAYQNLVDSLGPIYTWLFPFGAPTGDGITYIKDKLEEDQLGLPFPPDGSNVDEEGSSTGNDDDNEFVMKNWSNYMGETLDDFGVDMDTEDYELDKKKQ</sequence>
<evidence type="ECO:0000256" key="1">
    <source>
        <dbReference type="SAM" id="MobiDB-lite"/>
    </source>
</evidence>